<organism evidence="1 2">
    <name type="scientific">Lunatimonas lonarensis</name>
    <dbReference type="NCBI Taxonomy" id="1232681"/>
    <lineage>
        <taxon>Bacteria</taxon>
        <taxon>Pseudomonadati</taxon>
        <taxon>Bacteroidota</taxon>
        <taxon>Cytophagia</taxon>
        <taxon>Cytophagales</taxon>
        <taxon>Cyclobacteriaceae</taxon>
    </lineage>
</organism>
<gene>
    <name evidence="1" type="ORF">ADIS_0907</name>
</gene>
<dbReference type="OrthoDB" id="982075at2"/>
<keyword evidence="2" id="KW-1185">Reference proteome</keyword>
<dbReference type="EMBL" id="AQHR01000029">
    <property type="protein sequence ID" value="EON78557.1"/>
    <property type="molecule type" value="Genomic_DNA"/>
</dbReference>
<dbReference type="Proteomes" id="UP000013909">
    <property type="component" value="Unassembled WGS sequence"/>
</dbReference>
<comment type="caution">
    <text evidence="1">The sequence shown here is derived from an EMBL/GenBank/DDBJ whole genome shotgun (WGS) entry which is preliminary data.</text>
</comment>
<evidence type="ECO:0000313" key="2">
    <source>
        <dbReference type="Proteomes" id="UP000013909"/>
    </source>
</evidence>
<reference evidence="1 2" key="1">
    <citation type="submission" date="2013-02" db="EMBL/GenBank/DDBJ databases">
        <title>A novel strain isolated from Lonar lake, Maharashtra, India.</title>
        <authorList>
            <person name="Singh A."/>
        </authorList>
    </citation>
    <scope>NUCLEOTIDE SEQUENCE [LARGE SCALE GENOMIC DNA]</scope>
    <source>
        <strain evidence="1 2">AK24</strain>
    </source>
</reference>
<accession>R7ZWV3</accession>
<proteinExistence type="predicted"/>
<dbReference type="STRING" id="1232681.ADIS_0907"/>
<sequence>MENYEKEILKIDKEAVREITFSKTDVLVDEEAKKLRNHDLHRAQILGNGSKGKVSITFEAENKKAYQIETTIWCVGSQFITLKGGLAIPISSIAKVD</sequence>
<dbReference type="RefSeq" id="WP_010853055.1">
    <property type="nucleotide sequence ID" value="NZ_AQHR01000029.1"/>
</dbReference>
<dbReference type="AlphaFoldDB" id="R7ZWV3"/>
<evidence type="ECO:0000313" key="1">
    <source>
        <dbReference type="EMBL" id="EON78557.1"/>
    </source>
</evidence>
<name>R7ZWV3_9BACT</name>
<protein>
    <submittedName>
        <fullName evidence="1">Uncharacterized protein</fullName>
    </submittedName>
</protein>